<evidence type="ECO:0000256" key="4">
    <source>
        <dbReference type="ARBA" id="ARBA00022823"/>
    </source>
</evidence>
<reference evidence="10 11" key="1">
    <citation type="submission" date="2023-06" db="EMBL/GenBank/DDBJ databases">
        <title>Rhodococcus indonesiensis sp. nov a new member of the Rhodococcus ruber lineage isolated from a sediment of neutral hot spring.</title>
        <authorList>
            <person name="Kusuma A.B."/>
            <person name="Fenylestari G."/>
            <person name="Ammar F."/>
            <person name="Nouioui I."/>
            <person name="Goodfellow M."/>
        </authorList>
    </citation>
    <scope>NUCLEOTIDE SEQUENCE [LARGE SCALE GENOMIC DNA]</scope>
    <source>
        <strain evidence="10 11">CSLK01-03</strain>
    </source>
</reference>
<feature type="region of interest" description="Disordered" evidence="7">
    <location>
        <begin position="121"/>
        <end position="140"/>
    </location>
</feature>
<evidence type="ECO:0000256" key="7">
    <source>
        <dbReference type="SAM" id="MobiDB-lite"/>
    </source>
</evidence>
<evidence type="ECO:0000256" key="5">
    <source>
        <dbReference type="ARBA" id="ARBA00023315"/>
    </source>
</evidence>
<evidence type="ECO:0000256" key="2">
    <source>
        <dbReference type="ARBA" id="ARBA00007317"/>
    </source>
</evidence>
<accession>A0ABT7RPY9</accession>
<proteinExistence type="inferred from homology"/>
<evidence type="ECO:0000313" key="10">
    <source>
        <dbReference type="EMBL" id="MDM7489672.1"/>
    </source>
</evidence>
<name>A0ABT7RPY9_9NOCA</name>
<dbReference type="InterPro" id="IPR000089">
    <property type="entry name" value="Biotin_lipoyl"/>
</dbReference>
<evidence type="ECO:0000256" key="3">
    <source>
        <dbReference type="ARBA" id="ARBA00022679"/>
    </source>
</evidence>
<feature type="domain" description="Peripheral subunit-binding (PSBD)" evidence="9">
    <location>
        <begin position="136"/>
        <end position="173"/>
    </location>
</feature>
<evidence type="ECO:0000313" key="11">
    <source>
        <dbReference type="Proteomes" id="UP001233164"/>
    </source>
</evidence>
<dbReference type="EMBL" id="JAUBOF010000053">
    <property type="protein sequence ID" value="MDM7489672.1"/>
    <property type="molecule type" value="Genomic_DNA"/>
</dbReference>
<dbReference type="InterPro" id="IPR050743">
    <property type="entry name" value="2-oxoacid_DH_E2_comp"/>
</dbReference>
<organism evidence="10 11">
    <name type="scientific">Rhodococcus indonesiensis</name>
    <dbReference type="NCBI Taxonomy" id="3055869"/>
    <lineage>
        <taxon>Bacteria</taxon>
        <taxon>Bacillati</taxon>
        <taxon>Actinomycetota</taxon>
        <taxon>Actinomycetes</taxon>
        <taxon>Mycobacteriales</taxon>
        <taxon>Nocardiaceae</taxon>
        <taxon>Rhodococcus</taxon>
    </lineage>
</organism>
<comment type="similarity">
    <text evidence="2 6">Belongs to the 2-oxoacid dehydrogenase family.</text>
</comment>
<dbReference type="PANTHER" id="PTHR43178">
    <property type="entry name" value="DIHYDROLIPOAMIDE ACETYLTRANSFERASE COMPONENT OF PYRUVATE DEHYDROGENASE COMPLEX"/>
    <property type="match status" value="1"/>
</dbReference>
<comment type="cofactor">
    <cofactor evidence="1 6">
        <name>(R)-lipoate</name>
        <dbReference type="ChEBI" id="CHEBI:83088"/>
    </cofactor>
</comment>
<keyword evidence="5 6" id="KW-0012">Acyltransferase</keyword>
<evidence type="ECO:0000256" key="1">
    <source>
        <dbReference type="ARBA" id="ARBA00001938"/>
    </source>
</evidence>
<dbReference type="InterPro" id="IPR011053">
    <property type="entry name" value="Single_hybrid_motif"/>
</dbReference>
<dbReference type="RefSeq" id="WP_289379747.1">
    <property type="nucleotide sequence ID" value="NZ_JAUBOF010000053.1"/>
</dbReference>
<dbReference type="PANTHER" id="PTHR43178:SF5">
    <property type="entry name" value="LIPOAMIDE ACYLTRANSFERASE COMPONENT OF BRANCHED-CHAIN ALPHA-KETO ACID DEHYDROGENASE COMPLEX, MITOCHONDRIAL"/>
    <property type="match status" value="1"/>
</dbReference>
<dbReference type="SUPFAM" id="SSF51230">
    <property type="entry name" value="Single hybrid motif"/>
    <property type="match status" value="1"/>
</dbReference>
<dbReference type="InterPro" id="IPR001078">
    <property type="entry name" value="2-oxoacid_DH_actylTfrase"/>
</dbReference>
<dbReference type="PROSITE" id="PS50968">
    <property type="entry name" value="BIOTINYL_LIPOYL"/>
    <property type="match status" value="1"/>
</dbReference>
<dbReference type="Pfam" id="PF02817">
    <property type="entry name" value="E3_binding"/>
    <property type="match status" value="1"/>
</dbReference>
<dbReference type="SUPFAM" id="SSF52777">
    <property type="entry name" value="CoA-dependent acyltransferases"/>
    <property type="match status" value="1"/>
</dbReference>
<dbReference type="EC" id="2.3.1.-" evidence="6"/>
<dbReference type="Pfam" id="PF00364">
    <property type="entry name" value="Biotin_lipoyl"/>
    <property type="match status" value="1"/>
</dbReference>
<keyword evidence="4 6" id="KW-0450">Lipoyl</keyword>
<dbReference type="Gene3D" id="4.10.320.10">
    <property type="entry name" value="E3-binding domain"/>
    <property type="match status" value="1"/>
</dbReference>
<dbReference type="CDD" id="cd06849">
    <property type="entry name" value="lipoyl_domain"/>
    <property type="match status" value="1"/>
</dbReference>
<dbReference type="PROSITE" id="PS51826">
    <property type="entry name" value="PSBD"/>
    <property type="match status" value="1"/>
</dbReference>
<sequence length="419" mass="43792">MFEFTLPSLGADMDEGTLTEWRVAPGDTVERGQVIASVDTAKAEVEVEIWRDGVVHRLLAQPGITLPVGAAMATMLEPGEDAPAVEEIPVSEAPAAAPVPTAAGAAPVPAAAGAAPVPAAAGATPVTEPAPAARRRISPAARRQARALGVDLDTVTGTGPWESVTIEDVDRAAAARTAVAPAAAAPPPAAAPAKTPVDKAAEMRRAIASAMGRSKREIPHYYLSEQIPLTRALDWLTEYNAQRPVTERVLLAALLIKAVALATRRCPEMSGFWTDGEFHPAPATHVGVAVSLRQGGLIAPAIHDVADLALPELMAALADLVKRARAGSLRSSEMSDPTVTVTNLGEESVESVYGVIYPPQVALVGFGKPTRRPWVDGDTVRPAPVVTATLAADHRVSDGRRGALFLTEIAELLQHPERL</sequence>
<evidence type="ECO:0000259" key="9">
    <source>
        <dbReference type="PROSITE" id="PS51826"/>
    </source>
</evidence>
<evidence type="ECO:0000256" key="6">
    <source>
        <dbReference type="RuleBase" id="RU003423"/>
    </source>
</evidence>
<dbReference type="InterPro" id="IPR036625">
    <property type="entry name" value="E3-bd_dom_sf"/>
</dbReference>
<evidence type="ECO:0000259" key="8">
    <source>
        <dbReference type="PROSITE" id="PS50968"/>
    </source>
</evidence>
<gene>
    <name evidence="10" type="ORF">QT969_15430</name>
</gene>
<dbReference type="Proteomes" id="UP001233164">
    <property type="component" value="Unassembled WGS sequence"/>
</dbReference>
<dbReference type="InterPro" id="IPR004167">
    <property type="entry name" value="PSBD"/>
</dbReference>
<dbReference type="GO" id="GO:0016746">
    <property type="term" value="F:acyltransferase activity"/>
    <property type="evidence" value="ECO:0007669"/>
    <property type="project" value="UniProtKB-KW"/>
</dbReference>
<dbReference type="SUPFAM" id="SSF47005">
    <property type="entry name" value="Peripheral subunit-binding domain of 2-oxo acid dehydrogenase complex"/>
    <property type="match status" value="1"/>
</dbReference>
<dbReference type="Pfam" id="PF00198">
    <property type="entry name" value="2-oxoacid_dh"/>
    <property type="match status" value="1"/>
</dbReference>
<dbReference type="Gene3D" id="2.40.50.100">
    <property type="match status" value="1"/>
</dbReference>
<dbReference type="Gene3D" id="3.30.559.10">
    <property type="entry name" value="Chloramphenicol acetyltransferase-like domain"/>
    <property type="match status" value="1"/>
</dbReference>
<comment type="caution">
    <text evidence="10">The sequence shown here is derived from an EMBL/GenBank/DDBJ whole genome shotgun (WGS) entry which is preliminary data.</text>
</comment>
<protein>
    <recommendedName>
        <fullName evidence="6">Dihydrolipoamide acetyltransferase component of pyruvate dehydrogenase complex</fullName>
        <ecNumber evidence="6">2.3.1.-</ecNumber>
    </recommendedName>
</protein>
<feature type="domain" description="Lipoyl-binding" evidence="8">
    <location>
        <begin position="1"/>
        <end position="76"/>
    </location>
</feature>
<keyword evidence="3 6" id="KW-0808">Transferase</keyword>
<keyword evidence="11" id="KW-1185">Reference proteome</keyword>
<dbReference type="InterPro" id="IPR023213">
    <property type="entry name" value="CAT-like_dom_sf"/>
</dbReference>